<keyword evidence="7" id="KW-0732">Signal</keyword>
<evidence type="ECO:0000256" key="7">
    <source>
        <dbReference type="SAM" id="SignalP"/>
    </source>
</evidence>
<feature type="transmembrane region" description="Helical" evidence="6">
    <location>
        <begin position="41"/>
        <end position="59"/>
    </location>
</feature>
<comment type="caution">
    <text evidence="9">The sequence shown here is derived from an EMBL/GenBank/DDBJ whole genome shotgun (WGS) entry which is preliminary data.</text>
</comment>
<proteinExistence type="predicted"/>
<feature type="chain" id="PRO_5042061801" description="Cardiolipin synthase N-terminal domain-containing protein" evidence="7">
    <location>
        <begin position="32"/>
        <end position="103"/>
    </location>
</feature>
<dbReference type="InterPro" id="IPR027379">
    <property type="entry name" value="CLS_N"/>
</dbReference>
<dbReference type="EMBL" id="JADGJD010000343">
    <property type="protein sequence ID" value="KAJ3051934.1"/>
    <property type="molecule type" value="Genomic_DNA"/>
</dbReference>
<feature type="transmembrane region" description="Helical" evidence="6">
    <location>
        <begin position="71"/>
        <end position="89"/>
    </location>
</feature>
<keyword evidence="3 6" id="KW-0812">Transmembrane</keyword>
<dbReference type="GO" id="GO:0005886">
    <property type="term" value="C:plasma membrane"/>
    <property type="evidence" value="ECO:0007669"/>
    <property type="project" value="UniProtKB-SubCell"/>
</dbReference>
<dbReference type="AlphaFoldDB" id="A0AAD5SDZ9"/>
<evidence type="ECO:0000259" key="8">
    <source>
        <dbReference type="Pfam" id="PF13396"/>
    </source>
</evidence>
<reference evidence="9" key="1">
    <citation type="submission" date="2020-05" db="EMBL/GenBank/DDBJ databases">
        <title>Phylogenomic resolution of chytrid fungi.</title>
        <authorList>
            <person name="Stajich J.E."/>
            <person name="Amses K."/>
            <person name="Simmons R."/>
            <person name="Seto K."/>
            <person name="Myers J."/>
            <person name="Bonds A."/>
            <person name="Quandt C.A."/>
            <person name="Barry K."/>
            <person name="Liu P."/>
            <person name="Grigoriev I."/>
            <person name="Longcore J.E."/>
            <person name="James T.Y."/>
        </authorList>
    </citation>
    <scope>NUCLEOTIDE SEQUENCE</scope>
    <source>
        <strain evidence="9">JEL0318</strain>
    </source>
</reference>
<feature type="signal peptide" evidence="7">
    <location>
        <begin position="1"/>
        <end position="31"/>
    </location>
</feature>
<evidence type="ECO:0000256" key="4">
    <source>
        <dbReference type="ARBA" id="ARBA00022989"/>
    </source>
</evidence>
<gene>
    <name evidence="9" type="ORF">HK097_007061</name>
</gene>
<evidence type="ECO:0000256" key="5">
    <source>
        <dbReference type="ARBA" id="ARBA00023136"/>
    </source>
</evidence>
<evidence type="ECO:0000256" key="6">
    <source>
        <dbReference type="SAM" id="Phobius"/>
    </source>
</evidence>
<keyword evidence="5 6" id="KW-0472">Membrane</keyword>
<evidence type="ECO:0000256" key="1">
    <source>
        <dbReference type="ARBA" id="ARBA00004651"/>
    </source>
</evidence>
<dbReference type="Pfam" id="PF13396">
    <property type="entry name" value="PLDc_N"/>
    <property type="match status" value="1"/>
</dbReference>
<keyword evidence="2" id="KW-1003">Cell membrane</keyword>
<feature type="domain" description="Cardiolipin synthase N-terminal" evidence="8">
    <location>
        <begin position="49"/>
        <end position="90"/>
    </location>
</feature>
<evidence type="ECO:0000313" key="9">
    <source>
        <dbReference type="EMBL" id="KAJ3051934.1"/>
    </source>
</evidence>
<evidence type="ECO:0000313" key="10">
    <source>
        <dbReference type="Proteomes" id="UP001212841"/>
    </source>
</evidence>
<accession>A0AAD5SDZ9</accession>
<comment type="subcellular location">
    <subcellularLocation>
        <location evidence="1">Cell membrane</location>
        <topology evidence="1">Multi-pass membrane protein</topology>
    </subcellularLocation>
</comment>
<protein>
    <recommendedName>
        <fullName evidence="8">Cardiolipin synthase N-terminal domain-containing protein</fullName>
    </recommendedName>
</protein>
<keyword evidence="4 6" id="KW-1133">Transmembrane helix</keyword>
<sequence length="103" mass="11064">MAPTTKSTIPASLLPFLTFLLFLGFPAQVEARGYIREISGSLVGLVVLVLDIIAVIEVLGSNRSVTGKLGWTLMIFFFPVVGIIIYFLFGNRSGHGGYESIGA</sequence>
<name>A0AAD5SDZ9_9FUNG</name>
<dbReference type="Proteomes" id="UP001212841">
    <property type="component" value="Unassembled WGS sequence"/>
</dbReference>
<evidence type="ECO:0000256" key="2">
    <source>
        <dbReference type="ARBA" id="ARBA00022475"/>
    </source>
</evidence>
<evidence type="ECO:0000256" key="3">
    <source>
        <dbReference type="ARBA" id="ARBA00022692"/>
    </source>
</evidence>
<keyword evidence="10" id="KW-1185">Reference proteome</keyword>
<organism evidence="9 10">
    <name type="scientific">Rhizophlyctis rosea</name>
    <dbReference type="NCBI Taxonomy" id="64517"/>
    <lineage>
        <taxon>Eukaryota</taxon>
        <taxon>Fungi</taxon>
        <taxon>Fungi incertae sedis</taxon>
        <taxon>Chytridiomycota</taxon>
        <taxon>Chytridiomycota incertae sedis</taxon>
        <taxon>Chytridiomycetes</taxon>
        <taxon>Rhizophlyctidales</taxon>
        <taxon>Rhizophlyctidaceae</taxon>
        <taxon>Rhizophlyctis</taxon>
    </lineage>
</organism>